<dbReference type="PANTHER" id="PTHR44051:SF3">
    <property type="entry name" value="TRANSCRIPTIONAL REGULATOR URE2"/>
    <property type="match status" value="1"/>
</dbReference>
<comment type="similarity">
    <text evidence="1">Belongs to the GST superfamily.</text>
</comment>
<dbReference type="InterPro" id="IPR036249">
    <property type="entry name" value="Thioredoxin-like_sf"/>
</dbReference>
<dbReference type="Proteomes" id="UP000566819">
    <property type="component" value="Unassembled WGS sequence"/>
</dbReference>
<reference evidence="3 4" key="1">
    <citation type="submission" date="2020-03" db="EMBL/GenBank/DDBJ databases">
        <title>Draft Genome Sequence of Cudoniella acicularis.</title>
        <authorList>
            <person name="Buettner E."/>
            <person name="Kellner H."/>
        </authorList>
    </citation>
    <scope>NUCLEOTIDE SEQUENCE [LARGE SCALE GENOMIC DNA]</scope>
    <source>
        <strain evidence="3 4">DSM 108380</strain>
    </source>
</reference>
<protein>
    <recommendedName>
        <fullName evidence="2">GST N-terminal domain-containing protein</fullName>
    </recommendedName>
</protein>
<dbReference type="AlphaFoldDB" id="A0A8H4W772"/>
<dbReference type="OrthoDB" id="422574at2759"/>
<sequence length="197" mass="22986">MVKSRVQIHRKSASFLRSFKLSTPNSPTLLTPPIRNVRHEKKTPFEFLNPNGRVPAITDPNTGITLWESSAIIEYLAATYDKSSKLTYTSSPEKYYVSQWLYFQVSGQGPYFGQTAWFHKFHSEQVERRRRGMRSSTIADLSFVAWNMMVPFIFGDQAEELQIEKNYPRYFKWNQKLIERPAVKKIVQDKQKAMSGH</sequence>
<dbReference type="SUPFAM" id="SSF52833">
    <property type="entry name" value="Thioredoxin-like"/>
    <property type="match status" value="1"/>
</dbReference>
<dbReference type="PROSITE" id="PS50404">
    <property type="entry name" value="GST_NTER"/>
    <property type="match status" value="1"/>
</dbReference>
<name>A0A8H4W772_9HELO</name>
<evidence type="ECO:0000259" key="2">
    <source>
        <dbReference type="PROSITE" id="PS50404"/>
    </source>
</evidence>
<accession>A0A8H4W772</accession>
<gene>
    <name evidence="3" type="ORF">G7Y89_g2216</name>
</gene>
<dbReference type="InterPro" id="IPR036282">
    <property type="entry name" value="Glutathione-S-Trfase_C_sf"/>
</dbReference>
<dbReference type="Gene3D" id="1.20.1050.10">
    <property type="match status" value="1"/>
</dbReference>
<evidence type="ECO:0000256" key="1">
    <source>
        <dbReference type="ARBA" id="ARBA00007409"/>
    </source>
</evidence>
<evidence type="ECO:0000313" key="4">
    <source>
        <dbReference type="Proteomes" id="UP000566819"/>
    </source>
</evidence>
<keyword evidence="4" id="KW-1185">Reference proteome</keyword>
<comment type="caution">
    <text evidence="3">The sequence shown here is derived from an EMBL/GenBank/DDBJ whole genome shotgun (WGS) entry which is preliminary data.</text>
</comment>
<dbReference type="Pfam" id="PF13409">
    <property type="entry name" value="GST_N_2"/>
    <property type="match status" value="1"/>
</dbReference>
<evidence type="ECO:0000313" key="3">
    <source>
        <dbReference type="EMBL" id="KAF4635891.1"/>
    </source>
</evidence>
<organism evidence="3 4">
    <name type="scientific">Cudoniella acicularis</name>
    <dbReference type="NCBI Taxonomy" id="354080"/>
    <lineage>
        <taxon>Eukaryota</taxon>
        <taxon>Fungi</taxon>
        <taxon>Dikarya</taxon>
        <taxon>Ascomycota</taxon>
        <taxon>Pezizomycotina</taxon>
        <taxon>Leotiomycetes</taxon>
        <taxon>Helotiales</taxon>
        <taxon>Tricladiaceae</taxon>
        <taxon>Cudoniella</taxon>
    </lineage>
</organism>
<feature type="domain" description="GST N-terminal" evidence="2">
    <location>
        <begin position="1"/>
        <end position="84"/>
    </location>
</feature>
<dbReference type="Gene3D" id="1.20.1050.130">
    <property type="match status" value="1"/>
</dbReference>
<proteinExistence type="inferred from homology"/>
<dbReference type="InterPro" id="IPR004045">
    <property type="entry name" value="Glutathione_S-Trfase_N"/>
</dbReference>
<dbReference type="EMBL" id="JAAMPI010000094">
    <property type="protein sequence ID" value="KAF4635891.1"/>
    <property type="molecule type" value="Genomic_DNA"/>
</dbReference>
<dbReference type="SUPFAM" id="SSF47616">
    <property type="entry name" value="GST C-terminal domain-like"/>
    <property type="match status" value="1"/>
</dbReference>
<dbReference type="PANTHER" id="PTHR44051">
    <property type="entry name" value="GLUTATHIONE S-TRANSFERASE-RELATED"/>
    <property type="match status" value="1"/>
</dbReference>